<dbReference type="Proteomes" id="UP001152622">
    <property type="component" value="Chromosome 6"/>
</dbReference>
<reference evidence="1" key="1">
    <citation type="journal article" date="2023" name="Science">
        <title>Genome structures resolve the early diversification of teleost fishes.</title>
        <authorList>
            <person name="Parey E."/>
            <person name="Louis A."/>
            <person name="Montfort J."/>
            <person name="Bouchez O."/>
            <person name="Roques C."/>
            <person name="Iampietro C."/>
            <person name="Lluch J."/>
            <person name="Castinel A."/>
            <person name="Donnadieu C."/>
            <person name="Desvignes T."/>
            <person name="Floi Bucao C."/>
            <person name="Jouanno E."/>
            <person name="Wen M."/>
            <person name="Mejri S."/>
            <person name="Dirks R."/>
            <person name="Jansen H."/>
            <person name="Henkel C."/>
            <person name="Chen W.J."/>
            <person name="Zahm M."/>
            <person name="Cabau C."/>
            <person name="Klopp C."/>
            <person name="Thompson A.W."/>
            <person name="Robinson-Rechavi M."/>
            <person name="Braasch I."/>
            <person name="Lecointre G."/>
            <person name="Bobe J."/>
            <person name="Postlethwait J.H."/>
            <person name="Berthelot C."/>
            <person name="Roest Crollius H."/>
            <person name="Guiguen Y."/>
        </authorList>
    </citation>
    <scope>NUCLEOTIDE SEQUENCE</scope>
    <source>
        <strain evidence="1">WJC10195</strain>
    </source>
</reference>
<accession>A0A9Q1IYI5</accession>
<dbReference type="EMBL" id="JAINUF010000006">
    <property type="protein sequence ID" value="KAJ8357445.1"/>
    <property type="molecule type" value="Genomic_DNA"/>
</dbReference>
<evidence type="ECO:0000313" key="2">
    <source>
        <dbReference type="Proteomes" id="UP001152622"/>
    </source>
</evidence>
<protein>
    <submittedName>
        <fullName evidence="1">Uncharacterized protein</fullName>
    </submittedName>
</protein>
<proteinExistence type="predicted"/>
<gene>
    <name evidence="1" type="ORF">SKAU_G00202390</name>
</gene>
<dbReference type="AlphaFoldDB" id="A0A9Q1IYI5"/>
<sequence>MLKPLGRSRSRHSPFRGAVVLCADSTSRLDKQAEAFVLTEGAPARVGCHREAAASVYTGVQPAEGGRLFDVLFRGVGVGGPLLLAVSSPSPANPRCQFKA</sequence>
<organism evidence="1 2">
    <name type="scientific">Synaphobranchus kaupii</name>
    <name type="common">Kaup's arrowtooth eel</name>
    <dbReference type="NCBI Taxonomy" id="118154"/>
    <lineage>
        <taxon>Eukaryota</taxon>
        <taxon>Metazoa</taxon>
        <taxon>Chordata</taxon>
        <taxon>Craniata</taxon>
        <taxon>Vertebrata</taxon>
        <taxon>Euteleostomi</taxon>
        <taxon>Actinopterygii</taxon>
        <taxon>Neopterygii</taxon>
        <taxon>Teleostei</taxon>
        <taxon>Anguilliformes</taxon>
        <taxon>Synaphobranchidae</taxon>
        <taxon>Synaphobranchus</taxon>
    </lineage>
</organism>
<evidence type="ECO:0000313" key="1">
    <source>
        <dbReference type="EMBL" id="KAJ8357445.1"/>
    </source>
</evidence>
<comment type="caution">
    <text evidence="1">The sequence shown here is derived from an EMBL/GenBank/DDBJ whole genome shotgun (WGS) entry which is preliminary data.</text>
</comment>
<keyword evidence="2" id="KW-1185">Reference proteome</keyword>
<name>A0A9Q1IYI5_SYNKA</name>